<dbReference type="GO" id="GO:0009279">
    <property type="term" value="C:cell outer membrane"/>
    <property type="evidence" value="ECO:0007669"/>
    <property type="project" value="UniProtKB-SubCell"/>
</dbReference>
<reference evidence="5 6" key="1">
    <citation type="journal article" date="2016" name="Nat. Commun.">
        <title>Thousands of microbial genomes shed light on interconnected biogeochemical processes in an aquifer system.</title>
        <authorList>
            <person name="Anantharaman K."/>
            <person name="Brown C.T."/>
            <person name="Hug L.A."/>
            <person name="Sharon I."/>
            <person name="Castelle C.J."/>
            <person name="Probst A.J."/>
            <person name="Thomas B.C."/>
            <person name="Singh A."/>
            <person name="Wilkins M.J."/>
            <person name="Karaoz U."/>
            <person name="Brodie E.L."/>
            <person name="Williams K.H."/>
            <person name="Hubbard S.S."/>
            <person name="Banfield J.F."/>
        </authorList>
    </citation>
    <scope>NUCLEOTIDE SEQUENCE [LARGE SCALE GENOMIC DNA]</scope>
    <source>
        <strain evidence="6">RIFCSPLOWO2_12_FULL_64_10</strain>
    </source>
</reference>
<evidence type="ECO:0000259" key="4">
    <source>
        <dbReference type="Pfam" id="PF07715"/>
    </source>
</evidence>
<dbReference type="Gene3D" id="2.170.130.10">
    <property type="entry name" value="TonB-dependent receptor, plug domain"/>
    <property type="match status" value="1"/>
</dbReference>
<evidence type="ECO:0000256" key="2">
    <source>
        <dbReference type="ARBA" id="ARBA00023136"/>
    </source>
</evidence>
<protein>
    <recommendedName>
        <fullName evidence="4">TonB-dependent receptor plug domain-containing protein</fullName>
    </recommendedName>
</protein>
<dbReference type="EMBL" id="MFKF01000126">
    <property type="protein sequence ID" value="OGG53141.1"/>
    <property type="molecule type" value="Genomic_DNA"/>
</dbReference>
<dbReference type="Gene3D" id="2.40.170.20">
    <property type="entry name" value="TonB-dependent receptor, beta-barrel domain"/>
    <property type="match status" value="1"/>
</dbReference>
<dbReference type="Proteomes" id="UP000178606">
    <property type="component" value="Unassembled WGS sequence"/>
</dbReference>
<proteinExistence type="predicted"/>
<gene>
    <name evidence="5" type="ORF">A3F84_25270</name>
</gene>
<dbReference type="InterPro" id="IPR013784">
    <property type="entry name" value="Carb-bd-like_fold"/>
</dbReference>
<organism evidence="5 6">
    <name type="scientific">Handelsmanbacteria sp. (strain RIFCSPLOWO2_12_FULL_64_10)</name>
    <dbReference type="NCBI Taxonomy" id="1817868"/>
    <lineage>
        <taxon>Bacteria</taxon>
        <taxon>Candidatus Handelsmaniibacteriota</taxon>
    </lineage>
</organism>
<evidence type="ECO:0000256" key="1">
    <source>
        <dbReference type="ARBA" id="ARBA00004442"/>
    </source>
</evidence>
<dbReference type="SUPFAM" id="SSF56935">
    <property type="entry name" value="Porins"/>
    <property type="match status" value="1"/>
</dbReference>
<dbReference type="Gene3D" id="2.60.40.1120">
    <property type="entry name" value="Carboxypeptidase-like, regulatory domain"/>
    <property type="match status" value="1"/>
</dbReference>
<comment type="caution">
    <text evidence="5">The sequence shown here is derived from an EMBL/GenBank/DDBJ whole genome shotgun (WGS) entry which is preliminary data.</text>
</comment>
<sequence>MKRKLLFGFVALGLILVYVGAAMAGTTGKLNGVVKDQKGAPLPGATVLIEGTKQGAVADANGYYVIINVSPGTYRLAASLIGYDKVTKSTVGVIADQTTTQDFALKETAVQMAEVTVIAERPLVEPDKTTSKYTVTREQTEQLLSAARNTQDLLTLQPGVAVDGSNRIRGGNTNYAYGEDISYVVDGIRMNYNDGRGYAGRTRSVNRGAIQELSVLTGVTPAEFGNAQGGVVQIITKDGENKVHGWGEFRYQPASKQHWGANVYDAPELQGRTKWNDNKWLNERWPSLNVNDPTVQALAGELIHQRTDYTKQNGWEGEANLSGPIGDKASFVATLKHSRLPGVYPGPEMMGFRDDNSNFVAAASDNIQGSGSLTFKPSQNVKVKLGGMYQWWKVWNDGNTGIGVSGLARVGGIVGVVRGTGQNLFLPEHWSAAGRQVFKEELQYVAITHTVSPRTFYEVRLSRSRSQLDTMDADRATSLNNLDQSQWFNIGRTATRWSKTDRQRYGVRVDISSQVSKGHFMKGGVELDYRSIWMLSLVNDSPDNRGLLVLGNNNQIEKPAHPFFINAYAQDKMEFQGMIVNLGVRMDAFNPNARTFSSGTFRGAPMFRTYTRARDWAYQDGSIWTVDSPWHVNFSPRVGVSHPITSRSQIRFSSGVFLQFADLWYYLGEEYYSVSQGKDNDFNNNGRIDEAEKFNAMRTAYSGQVGSPLVRPAKTTAFEVGMDWNFVSDYTAALTAYYKSEVEQFTWYPNESWQGAADLNIAYSRVLDNGMHGDTRGVELSLRKNFSHYFSFSVSYNYQWAMWTTGKLGNVVRYGGMMDSLNLAKMAKTISFTDAATGAQVPQYWVEFTIDPATGREVPKLMDDAAIKKYGEIAQRGWNSYLRSYGKMEENRREIFGSGISDGLKKAEGPAGEAGVYIMSAGYTTNFPSPKSGDRRNFGSMSFLMSLPDNFKFGPAFVGNLLSNTRMTLITRLETGGIFGYNPPQGGTSYYRSVPMDSRTDLALEKVFHSKGRVQPTVFVDIRNLFNQQDRYSPTNASDWTYYGIQGPRPDDQNYQKYGDARDRTYTPGPRQVQIGLRMNW</sequence>
<dbReference type="SUPFAM" id="SSF49452">
    <property type="entry name" value="Starch-binding domain-like"/>
    <property type="match status" value="1"/>
</dbReference>
<feature type="domain" description="TonB-dependent receptor plug" evidence="4">
    <location>
        <begin position="129"/>
        <end position="231"/>
    </location>
</feature>
<dbReference type="Pfam" id="PF13620">
    <property type="entry name" value="CarboxypepD_reg"/>
    <property type="match status" value="1"/>
</dbReference>
<dbReference type="InterPro" id="IPR037066">
    <property type="entry name" value="Plug_dom_sf"/>
</dbReference>
<dbReference type="InterPro" id="IPR036942">
    <property type="entry name" value="Beta-barrel_TonB_sf"/>
</dbReference>
<evidence type="ECO:0000313" key="5">
    <source>
        <dbReference type="EMBL" id="OGG53141.1"/>
    </source>
</evidence>
<dbReference type="InterPro" id="IPR012910">
    <property type="entry name" value="Plug_dom"/>
</dbReference>
<accession>A0A1F6CVS5</accession>
<name>A0A1F6CVS5_HANXR</name>
<dbReference type="GO" id="GO:0030246">
    <property type="term" value="F:carbohydrate binding"/>
    <property type="evidence" value="ECO:0007669"/>
    <property type="project" value="InterPro"/>
</dbReference>
<keyword evidence="2" id="KW-0472">Membrane</keyword>
<dbReference type="AlphaFoldDB" id="A0A1F6CVS5"/>
<comment type="subcellular location">
    <subcellularLocation>
        <location evidence="1">Cell outer membrane</location>
    </subcellularLocation>
</comment>
<dbReference type="Pfam" id="PF07715">
    <property type="entry name" value="Plug"/>
    <property type="match status" value="1"/>
</dbReference>
<keyword evidence="3" id="KW-0998">Cell outer membrane</keyword>
<evidence type="ECO:0000256" key="3">
    <source>
        <dbReference type="ARBA" id="ARBA00023237"/>
    </source>
</evidence>
<evidence type="ECO:0000313" key="6">
    <source>
        <dbReference type="Proteomes" id="UP000178606"/>
    </source>
</evidence>